<organism evidence="2 3">
    <name type="scientific">Colletotrichum costaricense</name>
    <dbReference type="NCBI Taxonomy" id="1209916"/>
    <lineage>
        <taxon>Eukaryota</taxon>
        <taxon>Fungi</taxon>
        <taxon>Dikarya</taxon>
        <taxon>Ascomycota</taxon>
        <taxon>Pezizomycotina</taxon>
        <taxon>Sordariomycetes</taxon>
        <taxon>Hypocreomycetidae</taxon>
        <taxon>Glomerellales</taxon>
        <taxon>Glomerellaceae</taxon>
        <taxon>Colletotrichum</taxon>
        <taxon>Colletotrichum acutatum species complex</taxon>
    </lineage>
</organism>
<feature type="region of interest" description="Disordered" evidence="1">
    <location>
        <begin position="157"/>
        <end position="228"/>
    </location>
</feature>
<reference evidence="2 3" key="1">
    <citation type="submission" date="2016-10" db="EMBL/GenBank/DDBJ databases">
        <title>The genome sequence of Colletotrichum fioriniae PJ7.</title>
        <authorList>
            <person name="Baroncelli R."/>
        </authorList>
    </citation>
    <scope>NUCLEOTIDE SEQUENCE [LARGE SCALE GENOMIC DNA]</scope>
    <source>
        <strain evidence="2 3">IMI 309622</strain>
    </source>
</reference>
<gene>
    <name evidence="2" type="ORF">CCOS01_00621</name>
</gene>
<proteinExistence type="predicted"/>
<protein>
    <submittedName>
        <fullName evidence="2">Uncharacterized protein</fullName>
    </submittedName>
</protein>
<dbReference type="AlphaFoldDB" id="A0AAI9Z9L8"/>
<name>A0AAI9Z9L8_9PEZI</name>
<sequence>MASIPGNNGDNPAPLFRAVGAPNPNRAVDWIPSIGDRNLADESETDACNQLLILITGGQNFMLEGMNLKAAWPEMVRQLYPWFQSNGWIWMGTSAIKYWAMREFYKKTNIQLKKPIHTLGLTPPQNFIEELDVGYSNYLKANHPIYYEHNKHRIPKKKVSAASPAVGAAESSKKDAQVEDIEPQNDGHENPAVPANAPNMLSPLQPGAANPGTPTPTPTPAPSAPVVNLPPSKFESMVLAARKDLKEYWEDCGGDKILLDKDGYPFEVRVPDRFSPDAAKYIYRNAGQMAKANKMLDARLRLCWIDHDEAAFLVIVKNDMKDDYGDIISYPESWNALKAWSQSVADGQVATLGEFVRSHNEKARVEAFQAYKEIAEKEKLAEALEEHDATMASSRRQAENEQL</sequence>
<evidence type="ECO:0000256" key="1">
    <source>
        <dbReference type="SAM" id="MobiDB-lite"/>
    </source>
</evidence>
<feature type="compositionally biased region" description="Pro residues" evidence="1">
    <location>
        <begin position="213"/>
        <end position="223"/>
    </location>
</feature>
<dbReference type="Proteomes" id="UP001240678">
    <property type="component" value="Unassembled WGS sequence"/>
</dbReference>
<evidence type="ECO:0000313" key="3">
    <source>
        <dbReference type="Proteomes" id="UP001240678"/>
    </source>
</evidence>
<keyword evidence="3" id="KW-1185">Reference proteome</keyword>
<dbReference type="EMBL" id="MOOE01000001">
    <property type="protein sequence ID" value="KAK1539307.1"/>
    <property type="molecule type" value="Genomic_DNA"/>
</dbReference>
<evidence type="ECO:0000313" key="2">
    <source>
        <dbReference type="EMBL" id="KAK1539307.1"/>
    </source>
</evidence>
<accession>A0AAI9Z9L8</accession>
<dbReference type="GeneID" id="85332365"/>
<dbReference type="RefSeq" id="XP_060320256.1">
    <property type="nucleotide sequence ID" value="XM_060448818.1"/>
</dbReference>
<comment type="caution">
    <text evidence="2">The sequence shown here is derived from an EMBL/GenBank/DDBJ whole genome shotgun (WGS) entry which is preliminary data.</text>
</comment>